<sequence length="110" mass="11604">MKKVGIIRCQQTEDICPGTTDFLIAPMGELGFEPLGPAEIVGFVSCGGCPGKRAVARAKVMVDRGAEAIAFASCISDGKPLGMACPHYELIKAAVVKKLGPEILILDYTH</sequence>
<dbReference type="Proteomes" id="UP000287853">
    <property type="component" value="Unassembled WGS sequence"/>
</dbReference>
<protein>
    <submittedName>
        <fullName evidence="2">Putative metal-binding protein</fullName>
    </submittedName>
</protein>
<organism evidence="2 3">
    <name type="scientific">Candidatus Electrothrix aarhusensis</name>
    <dbReference type="NCBI Taxonomy" id="1859131"/>
    <lineage>
        <taxon>Bacteria</taxon>
        <taxon>Pseudomonadati</taxon>
        <taxon>Thermodesulfobacteriota</taxon>
        <taxon>Desulfobulbia</taxon>
        <taxon>Desulfobulbales</taxon>
        <taxon>Desulfobulbaceae</taxon>
        <taxon>Candidatus Electrothrix</taxon>
    </lineage>
</organism>
<dbReference type="InterPro" id="IPR014925">
    <property type="entry name" value="CGGC_dom"/>
</dbReference>
<dbReference type="SMART" id="SM01078">
    <property type="entry name" value="CGGC"/>
    <property type="match status" value="1"/>
</dbReference>
<evidence type="ECO:0000313" key="3">
    <source>
        <dbReference type="Proteomes" id="UP000287853"/>
    </source>
</evidence>
<proteinExistence type="predicted"/>
<dbReference type="EMBL" id="MTKO01000091">
    <property type="protein sequence ID" value="RWX44671.1"/>
    <property type="molecule type" value="Genomic_DNA"/>
</dbReference>
<dbReference type="Pfam" id="PF08821">
    <property type="entry name" value="CGGC"/>
    <property type="match status" value="1"/>
</dbReference>
<keyword evidence="3" id="KW-1185">Reference proteome</keyword>
<evidence type="ECO:0000313" key="2">
    <source>
        <dbReference type="EMBL" id="RWX44671.1"/>
    </source>
</evidence>
<accession>A0A444IUV2</accession>
<feature type="domain" description="CGGC" evidence="1">
    <location>
        <begin position="3"/>
        <end position="110"/>
    </location>
</feature>
<evidence type="ECO:0000259" key="1">
    <source>
        <dbReference type="SMART" id="SM01078"/>
    </source>
</evidence>
<comment type="caution">
    <text evidence="2">The sequence shown here is derived from an EMBL/GenBank/DDBJ whole genome shotgun (WGS) entry which is preliminary data.</text>
</comment>
<reference evidence="2 3" key="1">
    <citation type="submission" date="2017-01" db="EMBL/GenBank/DDBJ databases">
        <title>The cable genome- insights into the physiology and evolution of filamentous bacteria capable of sulfide oxidation via long distance electron transfer.</title>
        <authorList>
            <person name="Schreiber L."/>
            <person name="Bjerg J.T."/>
            <person name="Boggild A."/>
            <person name="Van De Vossenberg J."/>
            <person name="Meysman F."/>
            <person name="Nielsen L.P."/>
            <person name="Schramm A."/>
            <person name="Kjeldsen K.U."/>
        </authorList>
    </citation>
    <scope>NUCLEOTIDE SEQUENCE [LARGE SCALE GENOMIC DNA]</scope>
    <source>
        <strain evidence="2">MCF</strain>
    </source>
</reference>
<dbReference type="AlphaFoldDB" id="A0A444IUV2"/>
<gene>
    <name evidence="2" type="ORF">H206_01630</name>
</gene>
<name>A0A444IUV2_9BACT</name>